<dbReference type="Pfam" id="PF05691">
    <property type="entry name" value="Raffinose_syn"/>
    <property type="match status" value="2"/>
</dbReference>
<dbReference type="EMBL" id="AP031322">
    <property type="protein sequence ID" value="BFH72063.1"/>
    <property type="molecule type" value="Genomic_DNA"/>
</dbReference>
<dbReference type="PANTHER" id="PTHR31268">
    <property type="match status" value="1"/>
</dbReference>
<dbReference type="KEGG" id="sjv:SJAV_00070"/>
<dbReference type="RefSeq" id="WP_369610315.1">
    <property type="nucleotide sequence ID" value="NZ_AP031322.1"/>
</dbReference>
<dbReference type="SUPFAM" id="SSF51445">
    <property type="entry name" value="(Trans)glycosidases"/>
    <property type="match status" value="1"/>
</dbReference>
<reference evidence="2" key="1">
    <citation type="submission" date="2024-03" db="EMBL/GenBank/DDBJ databases">
        <title>Complete genome sequence of Sulfurisphaera javensis strain KD-1.</title>
        <authorList>
            <person name="Sakai H."/>
            <person name="Nur N."/>
            <person name="Suwanto A."/>
            <person name="Kurosawa N."/>
        </authorList>
    </citation>
    <scope>NUCLEOTIDE SEQUENCE</scope>
    <source>
        <strain evidence="2">KD-1</strain>
    </source>
</reference>
<organism evidence="2">
    <name type="scientific">Sulfurisphaera javensis</name>
    <dbReference type="NCBI Taxonomy" id="2049879"/>
    <lineage>
        <taxon>Archaea</taxon>
        <taxon>Thermoproteota</taxon>
        <taxon>Thermoprotei</taxon>
        <taxon>Sulfolobales</taxon>
        <taxon>Sulfolobaceae</taxon>
        <taxon>Sulfurisphaera</taxon>
    </lineage>
</organism>
<dbReference type="PANTHER" id="PTHR31268:SF32">
    <property type="entry name" value="GALACTINOL--SUCROSE GALACTOSYLTRANSFERASE 2-RELATED"/>
    <property type="match status" value="1"/>
</dbReference>
<dbReference type="Gene3D" id="3.20.20.70">
    <property type="entry name" value="Aldolase class I"/>
    <property type="match status" value="1"/>
</dbReference>
<keyword evidence="1" id="KW-0119">Carbohydrate metabolism</keyword>
<dbReference type="AlphaFoldDB" id="A0AAT9GML3"/>
<dbReference type="InterPro" id="IPR017853">
    <property type="entry name" value="GH"/>
</dbReference>
<protein>
    <submittedName>
        <fullName evidence="2">Sip1-related alpha-galactosidase</fullName>
    </submittedName>
</protein>
<accession>A0AAT9GML3</accession>
<dbReference type="GeneID" id="92352940"/>
<sequence>MIINDNGSYGVYIEKESEKIPFEIKGKILALTLSPIIDYSTGFKYYNELYAFGKTDAQTPHLRVTDESIIREVYYWTYPSWKIIYPTIAILSYDVNYKAYITTYNNGLVAYFGKNFLEVKGKRGKFGWILFTAESKDPYDAIRKAYEKMRDKLNVKLREEKKKPRIVGKIGWCSWNAFLSKVSEEDVIKTVKSIIEKGLKLDFVLIDDGWEKIKDFALDSLEPNEKFSFPRLIKKLKELGINEIGLWTTINLYWKGFTEKVKEELKDGEKKGDYYFPPTDLERAFLFYYNYFKRIKDYGFTFVKIDNQCIMKEKPENIHTAIQLVAKLLDLDILNCMSMEPECYSNYFSSNLMRVSNDYIPMWREAGKIQLINASYNSLFYQNIAYPDFDMFSSYDTDSLPHIIARIFSGGPVYITDKDVEKTRIDLFRLVNQVDFPAMVTRDILFVNPYIEDVFLKLATKINGKPALALFNVNNKKIKEKVKKEVFPFTVNCGKFTKIISKEKGEVGDEIELEEMGVEVLLFECNN</sequence>
<dbReference type="InterPro" id="IPR013785">
    <property type="entry name" value="Aldolase_TIM"/>
</dbReference>
<gene>
    <name evidence="2" type="ORF">SJAV_00070</name>
</gene>
<evidence type="ECO:0000313" key="2">
    <source>
        <dbReference type="EMBL" id="BFH72063.1"/>
    </source>
</evidence>
<proteinExistence type="predicted"/>
<evidence type="ECO:0000256" key="1">
    <source>
        <dbReference type="ARBA" id="ARBA00023277"/>
    </source>
</evidence>
<dbReference type="InterPro" id="IPR008811">
    <property type="entry name" value="Glycosyl_hydrolases_36"/>
</dbReference>
<name>A0AAT9GML3_9CREN</name>